<accession>A0A2T3XK80</accession>
<dbReference type="AlphaFoldDB" id="A0A2T3XK80"/>
<evidence type="ECO:0000313" key="1">
    <source>
        <dbReference type="EMBL" id="PTB16930.1"/>
    </source>
</evidence>
<dbReference type="EMBL" id="PYUC01000027">
    <property type="protein sequence ID" value="PTB16930.1"/>
    <property type="molecule type" value="Genomic_DNA"/>
</dbReference>
<dbReference type="Proteomes" id="UP000240638">
    <property type="component" value="Unassembled WGS sequence"/>
</dbReference>
<reference evidence="1 2" key="1">
    <citation type="submission" date="2018-03" db="EMBL/GenBank/DDBJ databases">
        <title>Whole genome analyses suggest that Burkholderia sensu lato contains two further novel genera in the rhizoxinica-symbiotica group Mycetohabitans gen. nov., and Trinickia gen. nov.: implications for the evolution of diazotrophy and nodulation in the Burkholderiaceae.</title>
        <authorList>
            <person name="Estrada De Los Santos P."/>
            <person name="Palmer M."/>
            <person name="Chavez-Ramirez B."/>
            <person name="Steenkamp E.T."/>
            <person name="Hirsch A.M."/>
            <person name="Manyaka P."/>
            <person name="Maluk M."/>
            <person name="Lafos M."/>
            <person name="Crook M."/>
            <person name="Gross E."/>
            <person name="Simon M.F."/>
            <person name="Bueno Dos Reis Junior F."/>
            <person name="Poole P.S."/>
            <person name="Venter S.N."/>
            <person name="James E.K."/>
        </authorList>
    </citation>
    <scope>NUCLEOTIDE SEQUENCE [LARGE SCALE GENOMIC DNA]</scope>
    <source>
        <strain evidence="1 2">JPY-366</strain>
    </source>
</reference>
<sequence length="105" mass="11015">NQSDNAANAGGYADFVREAIAEAEHIAAGGITDGAGARASPPVQHSRRTCVVHTVFNGVVVGALEALRVQSPPEETRASEALRAVMRRARRPCRRPSTRAARGAA</sequence>
<comment type="caution">
    <text evidence="1">The sequence shown here is derived from an EMBL/GenBank/DDBJ whole genome shotgun (WGS) entry which is preliminary data.</text>
</comment>
<gene>
    <name evidence="1" type="ORF">C9I57_31135</name>
</gene>
<feature type="non-terminal residue" evidence="1">
    <location>
        <position position="1"/>
    </location>
</feature>
<proteinExistence type="predicted"/>
<evidence type="ECO:0000313" key="2">
    <source>
        <dbReference type="Proteomes" id="UP000240638"/>
    </source>
</evidence>
<protein>
    <submittedName>
        <fullName evidence="1">Uncharacterized protein</fullName>
    </submittedName>
</protein>
<organism evidence="1 2">
    <name type="scientific">Trinickia symbiotica</name>
    <dbReference type="NCBI Taxonomy" id="863227"/>
    <lineage>
        <taxon>Bacteria</taxon>
        <taxon>Pseudomonadati</taxon>
        <taxon>Pseudomonadota</taxon>
        <taxon>Betaproteobacteria</taxon>
        <taxon>Burkholderiales</taxon>
        <taxon>Burkholderiaceae</taxon>
        <taxon>Trinickia</taxon>
    </lineage>
</organism>
<name>A0A2T3XK80_9BURK</name>